<organism evidence="11 12">
    <name type="scientific">Chiloscyllium punctatum</name>
    <name type="common">Brownbanded bambooshark</name>
    <name type="synonym">Hemiscyllium punctatum</name>
    <dbReference type="NCBI Taxonomy" id="137246"/>
    <lineage>
        <taxon>Eukaryota</taxon>
        <taxon>Metazoa</taxon>
        <taxon>Chordata</taxon>
        <taxon>Craniata</taxon>
        <taxon>Vertebrata</taxon>
        <taxon>Chondrichthyes</taxon>
        <taxon>Elasmobranchii</taxon>
        <taxon>Galeomorphii</taxon>
        <taxon>Galeoidea</taxon>
        <taxon>Orectolobiformes</taxon>
        <taxon>Hemiscylliidae</taxon>
        <taxon>Chiloscyllium</taxon>
    </lineage>
</organism>
<evidence type="ECO:0000256" key="2">
    <source>
        <dbReference type="ARBA" id="ARBA00006656"/>
    </source>
</evidence>
<evidence type="ECO:0000256" key="1">
    <source>
        <dbReference type="ARBA" id="ARBA00004613"/>
    </source>
</evidence>
<comment type="caution">
    <text evidence="11">The sequence shown here is derived from an EMBL/GenBank/DDBJ whole genome shotgun (WGS) entry which is preliminary data.</text>
</comment>
<dbReference type="STRING" id="137246.A0A401RV29"/>
<dbReference type="InterPro" id="IPR017948">
    <property type="entry name" value="TGFb_CS"/>
</dbReference>
<evidence type="ECO:0000256" key="7">
    <source>
        <dbReference type="ARBA" id="ARBA00023180"/>
    </source>
</evidence>
<name>A0A401RV29_CHIPU</name>
<dbReference type="SMART" id="SM00204">
    <property type="entry name" value="TGFB"/>
    <property type="match status" value="1"/>
</dbReference>
<evidence type="ECO:0000256" key="8">
    <source>
        <dbReference type="RuleBase" id="RU000354"/>
    </source>
</evidence>
<dbReference type="Gene3D" id="2.10.90.10">
    <property type="entry name" value="Cystine-knot cytokines"/>
    <property type="match status" value="1"/>
</dbReference>
<keyword evidence="6" id="KW-1015">Disulfide bond</keyword>
<dbReference type="Proteomes" id="UP000287033">
    <property type="component" value="Unassembled WGS sequence"/>
</dbReference>
<feature type="domain" description="TGF-beta family profile" evidence="10">
    <location>
        <begin position="278"/>
        <end position="406"/>
    </location>
</feature>
<comment type="similarity">
    <text evidence="2 8">Belongs to the TGF-beta family.</text>
</comment>
<proteinExistence type="inferred from homology"/>
<evidence type="ECO:0000313" key="11">
    <source>
        <dbReference type="EMBL" id="GCC21971.1"/>
    </source>
</evidence>
<evidence type="ECO:0000256" key="5">
    <source>
        <dbReference type="ARBA" id="ARBA00023030"/>
    </source>
</evidence>
<dbReference type="InterPro" id="IPR001839">
    <property type="entry name" value="TGF-b_C"/>
</dbReference>
<feature type="signal peptide" evidence="9">
    <location>
        <begin position="1"/>
        <end position="29"/>
    </location>
</feature>
<reference evidence="11 12" key="1">
    <citation type="journal article" date="2018" name="Nat. Ecol. Evol.">
        <title>Shark genomes provide insights into elasmobranch evolution and the origin of vertebrates.</title>
        <authorList>
            <person name="Hara Y"/>
            <person name="Yamaguchi K"/>
            <person name="Onimaru K"/>
            <person name="Kadota M"/>
            <person name="Koyanagi M"/>
            <person name="Keeley SD"/>
            <person name="Tatsumi K"/>
            <person name="Tanaka K"/>
            <person name="Motone F"/>
            <person name="Kageyama Y"/>
            <person name="Nozu R"/>
            <person name="Adachi N"/>
            <person name="Nishimura O"/>
            <person name="Nakagawa R"/>
            <person name="Tanegashima C"/>
            <person name="Kiyatake I"/>
            <person name="Matsumoto R"/>
            <person name="Murakumo K"/>
            <person name="Nishida K"/>
            <person name="Terakita A"/>
            <person name="Kuratani S"/>
            <person name="Sato K"/>
            <person name="Hyodo S Kuraku.S."/>
        </authorList>
    </citation>
    <scope>NUCLEOTIDE SEQUENCE [LARGE SCALE GENOMIC DNA]</scope>
</reference>
<keyword evidence="5 8" id="KW-0339">Growth factor</keyword>
<dbReference type="PROSITE" id="PS00250">
    <property type="entry name" value="TGF_BETA_1"/>
    <property type="match status" value="1"/>
</dbReference>
<dbReference type="GO" id="GO:0008083">
    <property type="term" value="F:growth factor activity"/>
    <property type="evidence" value="ECO:0007669"/>
    <property type="project" value="UniProtKB-KW"/>
</dbReference>
<comment type="subcellular location">
    <subcellularLocation>
        <location evidence="1">Secreted</location>
    </subcellularLocation>
</comment>
<keyword evidence="12" id="KW-1185">Reference proteome</keyword>
<feature type="chain" id="PRO_5019342511" description="TGF-beta family profile domain-containing protein" evidence="9">
    <location>
        <begin position="30"/>
        <end position="406"/>
    </location>
</feature>
<dbReference type="GO" id="GO:0005615">
    <property type="term" value="C:extracellular space"/>
    <property type="evidence" value="ECO:0007669"/>
    <property type="project" value="TreeGrafter"/>
</dbReference>
<dbReference type="PANTHER" id="PTHR11848:SF19">
    <property type="entry name" value="GROWTH_DIFFERENTIATION FACTOR 9"/>
    <property type="match status" value="1"/>
</dbReference>
<keyword evidence="7" id="KW-0325">Glycoprotein</keyword>
<evidence type="ECO:0000313" key="12">
    <source>
        <dbReference type="Proteomes" id="UP000287033"/>
    </source>
</evidence>
<dbReference type="OrthoDB" id="6427922at2759"/>
<dbReference type="FunFam" id="2.10.90.10:FF:000012">
    <property type="entry name" value="Growth/differentiation factor 9 (Predicted)"/>
    <property type="match status" value="1"/>
</dbReference>
<dbReference type="InterPro" id="IPR029034">
    <property type="entry name" value="Cystine-knot_cytokine"/>
</dbReference>
<sequence>MRLVRSVVMHLHCSIWLALLSSCIFPTISVSSAGPEVTSNPQDYIPVPLLEVLVEKPGWDFRVPTKPDAKYLKYMKRLYTMCATQDGIPKRPAAQRYNTVRLLTPRVESRDIEDVFEQDVFYGLDPMTSREQLLRSVFLYPVDKSACFPTVCNCSLTIQEEGALAQTCPSSPRSHTFRLRFERRKRRQWLEVELASFLQPFIGPERGQLHAVFTYQCTEGGRRRGGCSGFRQSLSAPSLLLFLNDTAEESRRSWLQADAQRSPFPGGRRRKLAVRSIRLRRGPGGDAQAHSAAAFPPFPYPDHECQLHDFRLSFSQLRWDRWIIAPHNYNPRFCKGTCPRALSHRYGSPVHTLIQNLLSEKVDSSVPRPSCVPAKYNPLSVLTLENDGSIVYKEYEDMIATTCTCR</sequence>
<dbReference type="Pfam" id="PF00019">
    <property type="entry name" value="TGF_beta"/>
    <property type="match status" value="1"/>
</dbReference>
<dbReference type="PROSITE" id="PS51362">
    <property type="entry name" value="TGF_BETA_2"/>
    <property type="match status" value="1"/>
</dbReference>
<dbReference type="InterPro" id="IPR015615">
    <property type="entry name" value="TGF-beta-rel"/>
</dbReference>
<protein>
    <recommendedName>
        <fullName evidence="10">TGF-beta family profile domain-containing protein</fullName>
    </recommendedName>
</protein>
<dbReference type="GO" id="GO:0005125">
    <property type="term" value="F:cytokine activity"/>
    <property type="evidence" value="ECO:0007669"/>
    <property type="project" value="TreeGrafter"/>
</dbReference>
<dbReference type="PROSITE" id="PS51257">
    <property type="entry name" value="PROKAR_LIPOPROTEIN"/>
    <property type="match status" value="1"/>
</dbReference>
<gene>
    <name evidence="11" type="ORF">chiPu_0000354</name>
</gene>
<evidence type="ECO:0000256" key="4">
    <source>
        <dbReference type="ARBA" id="ARBA00022729"/>
    </source>
</evidence>
<evidence type="ECO:0000259" key="10">
    <source>
        <dbReference type="PROSITE" id="PS51362"/>
    </source>
</evidence>
<dbReference type="PANTHER" id="PTHR11848">
    <property type="entry name" value="TGF-BETA FAMILY"/>
    <property type="match status" value="1"/>
</dbReference>
<dbReference type="AlphaFoldDB" id="A0A401RV29"/>
<dbReference type="EMBL" id="BEZZ01000004">
    <property type="protein sequence ID" value="GCC21971.1"/>
    <property type="molecule type" value="Genomic_DNA"/>
</dbReference>
<evidence type="ECO:0000256" key="9">
    <source>
        <dbReference type="SAM" id="SignalP"/>
    </source>
</evidence>
<dbReference type="SUPFAM" id="SSF57501">
    <property type="entry name" value="Cystine-knot cytokines"/>
    <property type="match status" value="1"/>
</dbReference>
<keyword evidence="4 9" id="KW-0732">Signal</keyword>
<evidence type="ECO:0000256" key="3">
    <source>
        <dbReference type="ARBA" id="ARBA00022525"/>
    </source>
</evidence>
<accession>A0A401RV29</accession>
<evidence type="ECO:0000256" key="6">
    <source>
        <dbReference type="ARBA" id="ARBA00023157"/>
    </source>
</evidence>
<keyword evidence="3" id="KW-0964">Secreted</keyword>
<dbReference type="OMA" id="TWRICVC"/>